<gene>
    <name evidence="4" type="ORF">CPA45_08290</name>
</gene>
<protein>
    <recommendedName>
        <fullName evidence="3">Dienelactone hydrolase domain-containing protein</fullName>
    </recommendedName>
</protein>
<dbReference type="PANTHER" id="PTHR22946:SF9">
    <property type="entry name" value="POLYKETIDE TRANSFERASE AF380"/>
    <property type="match status" value="1"/>
</dbReference>
<feature type="domain" description="Dienelactone hydrolase" evidence="3">
    <location>
        <begin position="97"/>
        <end position="291"/>
    </location>
</feature>
<reference evidence="5" key="1">
    <citation type="submission" date="2017-09" db="EMBL/GenBank/DDBJ databases">
        <authorList>
            <person name="Cho G.-S."/>
            <person name="Oguntoyinbo F.A."/>
            <person name="Cnockaert M."/>
            <person name="Kabisch J."/>
            <person name="Neve H."/>
            <person name="Bockelmann W."/>
            <person name="Wenning M."/>
            <person name="Franz C.M."/>
            <person name="Vandamme P."/>
        </authorList>
    </citation>
    <scope>NUCLEOTIDE SEQUENCE [LARGE SCALE GENOMIC DNA]</scope>
    <source>
        <strain evidence="5">MBT G8648</strain>
    </source>
</reference>
<dbReference type="EMBL" id="NWUX01000005">
    <property type="protein sequence ID" value="PCF96106.1"/>
    <property type="molecule type" value="Genomic_DNA"/>
</dbReference>
<dbReference type="RefSeq" id="WP_096651091.1">
    <property type="nucleotide sequence ID" value="NZ_NWUX01000005.1"/>
</dbReference>
<dbReference type="OrthoDB" id="9787933at2"/>
<evidence type="ECO:0000259" key="3">
    <source>
        <dbReference type="Pfam" id="PF01738"/>
    </source>
</evidence>
<sequence>MPKVSAERILPASPTPSIHKTHKQAARKALVQTCSAIAISTACIVIWSSHAQASNFDDERWTLSSGAAGEVVRFQSADPATRHDMIAGNIGESIDLEGQLYLPEGDGPHSVVVFIPGSTGVRPGQDVLHAERLMAHGIGSFVVDPFGPRGLESTVDDQYRLSWAATIYDTFAAYNYLAQRDDVDVESLGAIGFSRGGYAVLQAAMRQFADPILGEEAGFRAIFSAYPWCGSQFRHPNIGDSYLRILMGDQDDWVSPIQCQAYENAIAQHTDRSSMRLVPGAAHSFDRTNQGMIELPDAVKATRFPIMYLNDEGVMFDYRHEEYRQEYADEFPEHIRESKLWDIGASFGSTSELAEEFAQDMETFFVETLKSES</sequence>
<organism evidence="4 5">
    <name type="scientific">Vreelandella nigrificans</name>
    <dbReference type="NCBI Taxonomy" id="2042704"/>
    <lineage>
        <taxon>Bacteria</taxon>
        <taxon>Pseudomonadati</taxon>
        <taxon>Pseudomonadota</taxon>
        <taxon>Gammaproteobacteria</taxon>
        <taxon>Oceanospirillales</taxon>
        <taxon>Halomonadaceae</taxon>
        <taxon>Vreelandella</taxon>
    </lineage>
</organism>
<keyword evidence="1" id="KW-0378">Hydrolase</keyword>
<evidence type="ECO:0000256" key="2">
    <source>
        <dbReference type="SAM" id="MobiDB-lite"/>
    </source>
</evidence>
<dbReference type="AlphaFoldDB" id="A0A2A4HMU2"/>
<evidence type="ECO:0000256" key="1">
    <source>
        <dbReference type="ARBA" id="ARBA00022801"/>
    </source>
</evidence>
<comment type="caution">
    <text evidence="4">The sequence shown here is derived from an EMBL/GenBank/DDBJ whole genome shotgun (WGS) entry which is preliminary data.</text>
</comment>
<feature type="region of interest" description="Disordered" evidence="2">
    <location>
        <begin position="1"/>
        <end position="21"/>
    </location>
</feature>
<evidence type="ECO:0000313" key="4">
    <source>
        <dbReference type="EMBL" id="PCF96106.1"/>
    </source>
</evidence>
<dbReference type="InterPro" id="IPR002925">
    <property type="entry name" value="Dienelactn_hydro"/>
</dbReference>
<proteinExistence type="predicted"/>
<dbReference type="InterPro" id="IPR029058">
    <property type="entry name" value="AB_hydrolase_fold"/>
</dbReference>
<dbReference type="InterPro" id="IPR050261">
    <property type="entry name" value="FrsA_esterase"/>
</dbReference>
<dbReference type="Pfam" id="PF01738">
    <property type="entry name" value="DLH"/>
    <property type="match status" value="1"/>
</dbReference>
<dbReference type="SUPFAM" id="SSF53474">
    <property type="entry name" value="alpha/beta-Hydrolases"/>
    <property type="match status" value="1"/>
</dbReference>
<dbReference type="Gene3D" id="3.40.50.1820">
    <property type="entry name" value="alpha/beta hydrolase"/>
    <property type="match status" value="1"/>
</dbReference>
<name>A0A2A4HMU2_9GAMM</name>
<dbReference type="PANTHER" id="PTHR22946">
    <property type="entry name" value="DIENELACTONE HYDROLASE DOMAIN-CONTAINING PROTEIN-RELATED"/>
    <property type="match status" value="1"/>
</dbReference>
<dbReference type="GO" id="GO:0052689">
    <property type="term" value="F:carboxylic ester hydrolase activity"/>
    <property type="evidence" value="ECO:0007669"/>
    <property type="project" value="UniProtKB-ARBA"/>
</dbReference>
<accession>A0A2A4HMU2</accession>
<keyword evidence="5" id="KW-1185">Reference proteome</keyword>
<evidence type="ECO:0000313" key="5">
    <source>
        <dbReference type="Proteomes" id="UP000218677"/>
    </source>
</evidence>
<dbReference type="Proteomes" id="UP000218677">
    <property type="component" value="Unassembled WGS sequence"/>
</dbReference>